<keyword evidence="2" id="KW-1185">Reference proteome</keyword>
<dbReference type="OrthoDB" id="978343at2"/>
<evidence type="ECO:0000313" key="1">
    <source>
        <dbReference type="EMBL" id="RPD43054.1"/>
    </source>
</evidence>
<name>A0A3N4MGG2_9BACT</name>
<comment type="caution">
    <text evidence="1">The sequence shown here is derived from an EMBL/GenBank/DDBJ whole genome shotgun (WGS) entry which is preliminary data.</text>
</comment>
<dbReference type="AlphaFoldDB" id="A0A3N4MGG2"/>
<accession>A0A3N4MGG2</accession>
<dbReference type="PROSITE" id="PS51257">
    <property type="entry name" value="PROKAR_LIPOPROTEIN"/>
    <property type="match status" value="1"/>
</dbReference>
<dbReference type="EMBL" id="RMBX01000001">
    <property type="protein sequence ID" value="RPD43054.1"/>
    <property type="molecule type" value="Genomic_DNA"/>
</dbReference>
<sequence>MLKKSLFVILAAGALASCSSKDDPAPTAPKLIFKFKFDAQQERLDNLGRPSSIAAGNAGQSPVFRGMSAHYIELAPLPTTLLEQGTVLYKNAETTAGGARAIDFSKSKIAADGETFFEIPLKDVKPGKYEYLRVSLAYQSYDIKINVAALGQEITGTVASFIGYNTYIGAYKIKDSTVTLNGNRPQGYWSLEVPTKVVSAQAPAGATTVPNPLAGTSPIPPGSCVVTGPFTGGLSVTGNETKDLVVTVSLSVNKSFEWKDTNGNGKFDVLEGETVVDMGIRGLKTIINQ</sequence>
<gene>
    <name evidence="1" type="ORF">EG028_01825</name>
</gene>
<dbReference type="Proteomes" id="UP000279089">
    <property type="component" value="Unassembled WGS sequence"/>
</dbReference>
<organism evidence="1 2">
    <name type="scientific">Chitinophaga barathri</name>
    <dbReference type="NCBI Taxonomy" id="1647451"/>
    <lineage>
        <taxon>Bacteria</taxon>
        <taxon>Pseudomonadati</taxon>
        <taxon>Bacteroidota</taxon>
        <taxon>Chitinophagia</taxon>
        <taxon>Chitinophagales</taxon>
        <taxon>Chitinophagaceae</taxon>
        <taxon>Chitinophaga</taxon>
    </lineage>
</organism>
<reference evidence="2" key="1">
    <citation type="submission" date="2018-11" db="EMBL/GenBank/DDBJ databases">
        <title>Chitinophaga lutea sp.nov., isolate from arsenic contaminated soil.</title>
        <authorList>
            <person name="Zong Y."/>
        </authorList>
    </citation>
    <scope>NUCLEOTIDE SEQUENCE [LARGE SCALE GENOMIC DNA]</scope>
    <source>
        <strain evidence="2">YLT18</strain>
    </source>
</reference>
<protein>
    <submittedName>
        <fullName evidence="1">Uncharacterized protein</fullName>
    </submittedName>
</protein>
<evidence type="ECO:0000313" key="2">
    <source>
        <dbReference type="Proteomes" id="UP000279089"/>
    </source>
</evidence>
<proteinExistence type="predicted"/>
<dbReference type="RefSeq" id="WP_120514325.1">
    <property type="nucleotide sequence ID" value="NZ_QXZY01000001.1"/>
</dbReference>